<evidence type="ECO:0000313" key="2">
    <source>
        <dbReference type="EMBL" id="CAJ0580536.1"/>
    </source>
</evidence>
<keyword evidence="1" id="KW-1133">Transmembrane helix</keyword>
<sequence>MSMDAFPFFGKPMMAIGGILALLIIVDLINLGVVIKVYVDIHNDDVGSSTAERRLSLTILIKSAVSVIVWTIISIFAIVFIKRGQVSRVFRLSLRLLIMGLIANIPQIVFGAGYSLYGVIVMAAILIVIAIVQFVVVLMYRRNMADAGFCDPKGNPIQGR</sequence>
<feature type="transmembrane region" description="Helical" evidence="1">
    <location>
        <begin position="92"/>
        <end position="110"/>
    </location>
</feature>
<gene>
    <name evidence="2" type="ORF">MSPICULIGERA_LOCUS18734</name>
</gene>
<name>A0AA36D4F4_9BILA</name>
<proteinExistence type="predicted"/>
<feature type="transmembrane region" description="Helical" evidence="1">
    <location>
        <begin position="12"/>
        <end position="39"/>
    </location>
</feature>
<keyword evidence="3" id="KW-1185">Reference proteome</keyword>
<dbReference type="EMBL" id="CATQJA010002659">
    <property type="protein sequence ID" value="CAJ0580536.1"/>
    <property type="molecule type" value="Genomic_DNA"/>
</dbReference>
<feature type="transmembrane region" description="Helical" evidence="1">
    <location>
        <begin position="59"/>
        <end position="80"/>
    </location>
</feature>
<keyword evidence="1" id="KW-0472">Membrane</keyword>
<accession>A0AA36D4F4</accession>
<keyword evidence="1" id="KW-0812">Transmembrane</keyword>
<evidence type="ECO:0000256" key="1">
    <source>
        <dbReference type="SAM" id="Phobius"/>
    </source>
</evidence>
<protein>
    <submittedName>
        <fullName evidence="2">Uncharacterized protein</fullName>
    </submittedName>
</protein>
<evidence type="ECO:0000313" key="3">
    <source>
        <dbReference type="Proteomes" id="UP001177023"/>
    </source>
</evidence>
<organism evidence="2 3">
    <name type="scientific">Mesorhabditis spiculigera</name>
    <dbReference type="NCBI Taxonomy" id="96644"/>
    <lineage>
        <taxon>Eukaryota</taxon>
        <taxon>Metazoa</taxon>
        <taxon>Ecdysozoa</taxon>
        <taxon>Nematoda</taxon>
        <taxon>Chromadorea</taxon>
        <taxon>Rhabditida</taxon>
        <taxon>Rhabditina</taxon>
        <taxon>Rhabditomorpha</taxon>
        <taxon>Rhabditoidea</taxon>
        <taxon>Rhabditidae</taxon>
        <taxon>Mesorhabditinae</taxon>
        <taxon>Mesorhabditis</taxon>
    </lineage>
</organism>
<dbReference type="Proteomes" id="UP001177023">
    <property type="component" value="Unassembled WGS sequence"/>
</dbReference>
<reference evidence="2" key="1">
    <citation type="submission" date="2023-06" db="EMBL/GenBank/DDBJ databases">
        <authorList>
            <person name="Delattre M."/>
        </authorList>
    </citation>
    <scope>NUCLEOTIDE SEQUENCE</scope>
    <source>
        <strain evidence="2">AF72</strain>
    </source>
</reference>
<dbReference type="AlphaFoldDB" id="A0AA36D4F4"/>
<feature type="non-terminal residue" evidence="2">
    <location>
        <position position="1"/>
    </location>
</feature>
<feature type="transmembrane region" description="Helical" evidence="1">
    <location>
        <begin position="116"/>
        <end position="140"/>
    </location>
</feature>
<comment type="caution">
    <text evidence="2">The sequence shown here is derived from an EMBL/GenBank/DDBJ whole genome shotgun (WGS) entry which is preliminary data.</text>
</comment>